<organism evidence="1 2">
    <name type="scientific">Hamiltosporidium magnivora</name>
    <dbReference type="NCBI Taxonomy" id="148818"/>
    <lineage>
        <taxon>Eukaryota</taxon>
        <taxon>Fungi</taxon>
        <taxon>Fungi incertae sedis</taxon>
        <taxon>Microsporidia</taxon>
        <taxon>Dubosqiidae</taxon>
        <taxon>Hamiltosporidium</taxon>
    </lineage>
</organism>
<proteinExistence type="predicted"/>
<protein>
    <submittedName>
        <fullName evidence="1">Uncharacterized protein</fullName>
    </submittedName>
</protein>
<dbReference type="Proteomes" id="UP000293045">
    <property type="component" value="Unassembled WGS sequence"/>
</dbReference>
<reference evidence="1 2" key="1">
    <citation type="submission" date="2017-12" db="EMBL/GenBank/DDBJ databases">
        <authorList>
            <person name="Pombert J.-F."/>
            <person name="Haag K.L."/>
            <person name="Ebert D."/>
        </authorList>
    </citation>
    <scope>NUCLEOTIDE SEQUENCE [LARGE SCALE GENOMIC DNA]</scope>
    <source>
        <strain evidence="1">IL-BN-2</strain>
    </source>
</reference>
<name>A0A4Q9L3T8_9MICR</name>
<comment type="caution">
    <text evidence="1">The sequence shown here is derived from an EMBL/GenBank/DDBJ whole genome shotgun (WGS) entry which is preliminary data.</text>
</comment>
<dbReference type="EMBL" id="PIXR01001458">
    <property type="protein sequence ID" value="TBU01190.1"/>
    <property type="molecule type" value="Genomic_DNA"/>
</dbReference>
<accession>A0A4Q9L3T8</accession>
<evidence type="ECO:0000313" key="2">
    <source>
        <dbReference type="Proteomes" id="UP000293045"/>
    </source>
</evidence>
<gene>
    <name evidence="1" type="ORF">CWI39_1458p0020</name>
</gene>
<sequence length="66" mass="7961">MDILKLKKKICENKMKYSLQLGNKKVFYKIGNKLFIEMTGNEINKYETTNKKEIELNIIKCLRNRY</sequence>
<evidence type="ECO:0000313" key="1">
    <source>
        <dbReference type="EMBL" id="TBU01190.1"/>
    </source>
</evidence>
<dbReference type="VEuPathDB" id="MicrosporidiaDB:CWI39_1458p0020"/>
<dbReference type="AlphaFoldDB" id="A0A4Q9L3T8"/>